<dbReference type="AlphaFoldDB" id="A0A7W6NZQ1"/>
<evidence type="ECO:0000313" key="3">
    <source>
        <dbReference type="Proteomes" id="UP000557392"/>
    </source>
</evidence>
<keyword evidence="1" id="KW-0472">Membrane</keyword>
<sequence length="59" mass="6384">MTDDLIQPSPTNPATPIEEAELIRSRQRSRAVVMAVLLGLFVVLVFAISIVKIQLGHAG</sequence>
<evidence type="ECO:0000313" key="2">
    <source>
        <dbReference type="EMBL" id="MBB4101031.1"/>
    </source>
</evidence>
<name>A0A7W6NZQ1_9SPHN</name>
<reference evidence="2 3" key="1">
    <citation type="submission" date="2020-08" db="EMBL/GenBank/DDBJ databases">
        <title>Genomic Encyclopedia of Type Strains, Phase IV (KMG-IV): sequencing the most valuable type-strain genomes for metagenomic binning, comparative biology and taxonomic classification.</title>
        <authorList>
            <person name="Goeker M."/>
        </authorList>
    </citation>
    <scope>NUCLEOTIDE SEQUENCE [LARGE SCALE GENOMIC DNA]</scope>
    <source>
        <strain evidence="2 3">DSM 101806</strain>
    </source>
</reference>
<feature type="transmembrane region" description="Helical" evidence="1">
    <location>
        <begin position="31"/>
        <end position="51"/>
    </location>
</feature>
<gene>
    <name evidence="2" type="ORF">GGR46_004620</name>
</gene>
<organism evidence="2 3">
    <name type="scientific">Sphingomonas kyeonggiensis</name>
    <dbReference type="NCBI Taxonomy" id="1268553"/>
    <lineage>
        <taxon>Bacteria</taxon>
        <taxon>Pseudomonadati</taxon>
        <taxon>Pseudomonadota</taxon>
        <taxon>Alphaproteobacteria</taxon>
        <taxon>Sphingomonadales</taxon>
        <taxon>Sphingomonadaceae</taxon>
        <taxon>Sphingomonas</taxon>
    </lineage>
</organism>
<dbReference type="Proteomes" id="UP000557392">
    <property type="component" value="Unassembled WGS sequence"/>
</dbReference>
<evidence type="ECO:0000256" key="1">
    <source>
        <dbReference type="SAM" id="Phobius"/>
    </source>
</evidence>
<keyword evidence="1" id="KW-1133">Transmembrane helix</keyword>
<accession>A0A7W6NZQ1</accession>
<proteinExistence type="predicted"/>
<dbReference type="EMBL" id="JACIEH010000004">
    <property type="protein sequence ID" value="MBB4101031.1"/>
    <property type="molecule type" value="Genomic_DNA"/>
</dbReference>
<protein>
    <submittedName>
        <fullName evidence="2">Uncharacterized protein</fullName>
    </submittedName>
</protein>
<dbReference type="RefSeq" id="WP_184000372.1">
    <property type="nucleotide sequence ID" value="NZ_JACIEH010000004.1"/>
</dbReference>
<comment type="caution">
    <text evidence="2">The sequence shown here is derived from an EMBL/GenBank/DDBJ whole genome shotgun (WGS) entry which is preliminary data.</text>
</comment>
<keyword evidence="3" id="KW-1185">Reference proteome</keyword>
<keyword evidence="1" id="KW-0812">Transmembrane</keyword>